<evidence type="ECO:0000256" key="4">
    <source>
        <dbReference type="ARBA" id="ARBA00022842"/>
    </source>
</evidence>
<name>A0ABW3FKJ6_9HYPH</name>
<gene>
    <name evidence="7" type="ORF">ACFQ14_12570</name>
</gene>
<dbReference type="PANTHER" id="PTHR42742:SF3">
    <property type="entry name" value="FRUCTOKINASE"/>
    <property type="match status" value="1"/>
</dbReference>
<keyword evidence="8" id="KW-1185">Reference proteome</keyword>
<keyword evidence="3" id="KW-0862">Zinc</keyword>
<evidence type="ECO:0000313" key="8">
    <source>
        <dbReference type="Proteomes" id="UP001597101"/>
    </source>
</evidence>
<dbReference type="InterPro" id="IPR051804">
    <property type="entry name" value="Carb_Metab_Reg_Kinase/Isom"/>
</dbReference>
<evidence type="ECO:0000256" key="6">
    <source>
        <dbReference type="ARBA" id="ARBA00048451"/>
    </source>
</evidence>
<organism evidence="7 8">
    <name type="scientific">Pseudahrensia aquimaris</name>
    <dbReference type="NCBI Taxonomy" id="744461"/>
    <lineage>
        <taxon>Bacteria</taxon>
        <taxon>Pseudomonadati</taxon>
        <taxon>Pseudomonadota</taxon>
        <taxon>Alphaproteobacteria</taxon>
        <taxon>Hyphomicrobiales</taxon>
        <taxon>Ahrensiaceae</taxon>
        <taxon>Pseudahrensia</taxon>
    </lineage>
</organism>
<evidence type="ECO:0000256" key="1">
    <source>
        <dbReference type="ARBA" id="ARBA00001946"/>
    </source>
</evidence>
<evidence type="ECO:0000256" key="5">
    <source>
        <dbReference type="ARBA" id="ARBA00038887"/>
    </source>
</evidence>
<evidence type="ECO:0000256" key="2">
    <source>
        <dbReference type="ARBA" id="ARBA00022723"/>
    </source>
</evidence>
<evidence type="ECO:0000256" key="3">
    <source>
        <dbReference type="ARBA" id="ARBA00022833"/>
    </source>
</evidence>
<comment type="catalytic activity">
    <reaction evidence="6">
        <text>D-fructose + ATP = D-fructose 6-phosphate + ADP + H(+)</text>
        <dbReference type="Rhea" id="RHEA:16125"/>
        <dbReference type="ChEBI" id="CHEBI:15378"/>
        <dbReference type="ChEBI" id="CHEBI:30616"/>
        <dbReference type="ChEBI" id="CHEBI:37721"/>
        <dbReference type="ChEBI" id="CHEBI:61527"/>
        <dbReference type="ChEBI" id="CHEBI:456216"/>
        <dbReference type="EC" id="2.7.1.4"/>
    </reaction>
</comment>
<dbReference type="Gene3D" id="3.30.420.40">
    <property type="match status" value="1"/>
</dbReference>
<dbReference type="Pfam" id="PF00480">
    <property type="entry name" value="ROK"/>
    <property type="match status" value="1"/>
</dbReference>
<dbReference type="InterPro" id="IPR000600">
    <property type="entry name" value="ROK"/>
</dbReference>
<keyword evidence="2" id="KW-0479">Metal-binding</keyword>
<dbReference type="RefSeq" id="WP_377213104.1">
    <property type="nucleotide sequence ID" value="NZ_JBHTJV010000010.1"/>
</dbReference>
<dbReference type="EC" id="2.7.1.4" evidence="5"/>
<accession>A0ABW3FKJ6</accession>
<dbReference type="PANTHER" id="PTHR42742">
    <property type="entry name" value="TRANSCRIPTIONAL REPRESSOR MPRA"/>
    <property type="match status" value="1"/>
</dbReference>
<dbReference type="Proteomes" id="UP001597101">
    <property type="component" value="Unassembled WGS sequence"/>
</dbReference>
<dbReference type="EMBL" id="JBHTJV010000010">
    <property type="protein sequence ID" value="MFD0917246.1"/>
    <property type="molecule type" value="Genomic_DNA"/>
</dbReference>
<evidence type="ECO:0000313" key="7">
    <source>
        <dbReference type="EMBL" id="MFD0917246.1"/>
    </source>
</evidence>
<comment type="cofactor">
    <cofactor evidence="1">
        <name>Mg(2+)</name>
        <dbReference type="ChEBI" id="CHEBI:18420"/>
    </cofactor>
</comment>
<comment type="caution">
    <text evidence="7">The sequence shown here is derived from an EMBL/GenBank/DDBJ whole genome shotgun (WGS) entry which is preliminary data.</text>
</comment>
<protein>
    <recommendedName>
        <fullName evidence="5">fructokinase</fullName>
        <ecNumber evidence="5">2.7.1.4</ecNumber>
    </recommendedName>
</protein>
<proteinExistence type="predicted"/>
<sequence>MGLSVAGIYVTDNYVDVAVTESTALAGGDAAPFHFKEIRFRQFPVREFIGGKKKQGVEVLFREIVSWIDRTGAELACIGVGSFGPFASLDHTIPIEEQIKKGYGTIQKSVHTLLEGYNLCDLITNGYWELHKAPPKIVVQTDVSVAALGELYQRYVQDGHWVDSGRDRVVAFLKISVGIGGSVVFGERLWAGQHHTEMGHIRVARWESNDPKVFRRELSENGTCQFHGDCLEGLASVASFQRRWSRDFYDLERQPDHPAFDRQAFYVAQFCIAVTYLFSPAKIVLGGRIMNVPGLLEKVRRQFINLHGVDAPPHYEQLDDVESYIAIYSPRIDGCGSGILGALGFAAMSV</sequence>
<keyword evidence="4" id="KW-0460">Magnesium</keyword>
<dbReference type="SUPFAM" id="SSF53067">
    <property type="entry name" value="Actin-like ATPase domain"/>
    <property type="match status" value="1"/>
</dbReference>
<dbReference type="InterPro" id="IPR043129">
    <property type="entry name" value="ATPase_NBD"/>
</dbReference>
<reference evidence="8" key="1">
    <citation type="journal article" date="2019" name="Int. J. Syst. Evol. Microbiol.">
        <title>The Global Catalogue of Microorganisms (GCM) 10K type strain sequencing project: providing services to taxonomists for standard genome sequencing and annotation.</title>
        <authorList>
            <consortium name="The Broad Institute Genomics Platform"/>
            <consortium name="The Broad Institute Genome Sequencing Center for Infectious Disease"/>
            <person name="Wu L."/>
            <person name="Ma J."/>
        </authorList>
    </citation>
    <scope>NUCLEOTIDE SEQUENCE [LARGE SCALE GENOMIC DNA]</scope>
    <source>
        <strain evidence="8">CCUG 60023</strain>
    </source>
</reference>